<dbReference type="InterPro" id="IPR013766">
    <property type="entry name" value="Thioredoxin_domain"/>
</dbReference>
<dbReference type="GO" id="GO:0003756">
    <property type="term" value="F:protein disulfide isomerase activity"/>
    <property type="evidence" value="ECO:0007669"/>
    <property type="project" value="TreeGrafter"/>
</dbReference>
<reference evidence="5 6" key="1">
    <citation type="journal article" date="2012" name="Genome Biol. Evol.">
        <title>Related Giant Viruses in Distant Locations and Different Habitats: Acanthamoeba polyphaga moumouvirus Represents a Third Lineage of the Mimiviridae That Is Close to the Megavirus Lineage.</title>
        <authorList>
            <person name="Yoosuf N."/>
            <person name="Yutin N."/>
            <person name="Colson P."/>
            <person name="Shabalina S.A."/>
            <person name="Pagnier I."/>
            <person name="Robert C."/>
            <person name="Azza S."/>
            <person name="Klose T."/>
            <person name="Wong J."/>
            <person name="Rossmann M.G."/>
            <person name="La Scola B."/>
            <person name="Raoult D."/>
            <person name="Koonin E.V."/>
        </authorList>
    </citation>
    <scope>NUCLEOTIDE SEQUENCE [LARGE SCALE GENOMIC DNA]</scope>
    <source>
        <strain evidence="5 6">M10A</strain>
    </source>
</reference>
<keyword evidence="6" id="KW-1185">Reference proteome</keyword>
<dbReference type="GO" id="GO:0006457">
    <property type="term" value="P:protein folding"/>
    <property type="evidence" value="ECO:0007669"/>
    <property type="project" value="TreeGrafter"/>
</dbReference>
<keyword evidence="2" id="KW-0732">Signal</keyword>
<comment type="similarity">
    <text evidence="1">Belongs to the protein disulfide isomerase family.</text>
</comment>
<dbReference type="Pfam" id="PF00085">
    <property type="entry name" value="Thioredoxin"/>
    <property type="match status" value="1"/>
</dbReference>
<evidence type="ECO:0000256" key="2">
    <source>
        <dbReference type="ARBA" id="ARBA00022729"/>
    </source>
</evidence>
<feature type="domain" description="Thioredoxin" evidence="4">
    <location>
        <begin position="26"/>
        <end position="178"/>
    </location>
</feature>
<dbReference type="PANTHER" id="PTHR45672">
    <property type="entry name" value="PROTEIN DISULFIDE-ISOMERASE C17H9.14C-RELATED"/>
    <property type="match status" value="1"/>
</dbReference>
<keyword evidence="3" id="KW-0472">Membrane</keyword>
<sequence>MRNLSWQHIVLIIIIAIIVFWFLSWLLFPKTIPQSTGPYYQPQIIQPMTILPQNNNNIPPQYAFGVVSNDNNAQNANTADVQNAANDPFVLYYFHSPTCGHCKNFNPAWELLRQKLSGSRGVSTRAIDTTNPENENLAFYYNVSDVPTIILITPDRNVEYSGNRNPDDLHNFVVAHINDHNNRNRS</sequence>
<proteinExistence type="inferred from homology"/>
<protein>
    <submittedName>
        <fullName evidence="5">Thioredoxin</fullName>
    </submittedName>
</protein>
<gene>
    <name evidence="5" type="ORF">Moumou_00370</name>
</gene>
<dbReference type="KEGG" id="vg:14445459"/>
<dbReference type="RefSeq" id="YP_007354344.1">
    <property type="nucleotide sequence ID" value="NC_020104.1"/>
</dbReference>
<dbReference type="CDD" id="cd02961">
    <property type="entry name" value="PDI_a_family"/>
    <property type="match status" value="1"/>
</dbReference>
<keyword evidence="3" id="KW-0812">Transmembrane</keyword>
<dbReference type="PROSITE" id="PS51352">
    <property type="entry name" value="THIOREDOXIN_2"/>
    <property type="match status" value="1"/>
</dbReference>
<accession>L7RCX3</accession>
<evidence type="ECO:0000313" key="5">
    <source>
        <dbReference type="EMBL" id="AGC01908.1"/>
    </source>
</evidence>
<evidence type="ECO:0000313" key="6">
    <source>
        <dbReference type="Proteomes" id="UP000201640"/>
    </source>
</evidence>
<dbReference type="SUPFAM" id="SSF52833">
    <property type="entry name" value="Thioredoxin-like"/>
    <property type="match status" value="1"/>
</dbReference>
<dbReference type="InterPro" id="IPR036249">
    <property type="entry name" value="Thioredoxin-like_sf"/>
</dbReference>
<name>L7RCX3_9VIRU</name>
<dbReference type="Gene3D" id="3.40.30.10">
    <property type="entry name" value="Glutaredoxin"/>
    <property type="match status" value="1"/>
</dbReference>
<evidence type="ECO:0000256" key="1">
    <source>
        <dbReference type="ARBA" id="ARBA00006347"/>
    </source>
</evidence>
<dbReference type="GeneID" id="14445459"/>
<dbReference type="OrthoDB" id="32619at10239"/>
<evidence type="ECO:0000256" key="3">
    <source>
        <dbReference type="SAM" id="Phobius"/>
    </source>
</evidence>
<keyword evidence="3" id="KW-1133">Transmembrane helix</keyword>
<organism evidence="5 6">
    <name type="scientific">Acanthamoeba polyphaga moumouvirus</name>
    <dbReference type="NCBI Taxonomy" id="1269028"/>
    <lineage>
        <taxon>Viruses</taxon>
        <taxon>Varidnaviria</taxon>
        <taxon>Bamfordvirae</taxon>
        <taxon>Nucleocytoviricota</taxon>
        <taxon>Megaviricetes</taxon>
        <taxon>Imitervirales</taxon>
        <taxon>Mimiviridae</taxon>
        <taxon>Megamimivirinae</taxon>
        <taxon>Moumouvirus</taxon>
    </lineage>
</organism>
<dbReference type="InterPro" id="IPR051063">
    <property type="entry name" value="PDI"/>
</dbReference>
<dbReference type="PANTHER" id="PTHR45672:SF3">
    <property type="entry name" value="THIOREDOXIN DOMAIN-CONTAINING PROTEIN 5"/>
    <property type="match status" value="1"/>
</dbReference>
<evidence type="ECO:0000259" key="4">
    <source>
        <dbReference type="PROSITE" id="PS51352"/>
    </source>
</evidence>
<feature type="transmembrane region" description="Helical" evidence="3">
    <location>
        <begin position="6"/>
        <end position="28"/>
    </location>
</feature>
<dbReference type="Proteomes" id="UP000201640">
    <property type="component" value="Segment"/>
</dbReference>
<dbReference type="EMBL" id="JX962719">
    <property type="protein sequence ID" value="AGC01908.1"/>
    <property type="molecule type" value="Genomic_DNA"/>
</dbReference>